<dbReference type="InterPro" id="IPR020575">
    <property type="entry name" value="Hsp90_N"/>
</dbReference>
<protein>
    <submittedName>
        <fullName evidence="10">Uncharacterized protein</fullName>
    </submittedName>
</protein>
<dbReference type="Proteomes" id="UP000250235">
    <property type="component" value="Unassembled WGS sequence"/>
</dbReference>
<dbReference type="SUPFAM" id="SSF55874">
    <property type="entry name" value="ATPase domain of HSP90 chaperone/DNA topoisomerase II/histidine kinase"/>
    <property type="match status" value="1"/>
</dbReference>
<feature type="binding site" evidence="8">
    <location>
        <position position="308"/>
    </location>
    <ligand>
        <name>ATP</name>
        <dbReference type="ChEBI" id="CHEBI:30616"/>
    </ligand>
</feature>
<dbReference type="NCBIfam" id="NF003555">
    <property type="entry name" value="PRK05218.1"/>
    <property type="match status" value="1"/>
</dbReference>
<feature type="binding site" evidence="8">
    <location>
        <position position="34"/>
    </location>
    <ligand>
        <name>ATP</name>
        <dbReference type="ChEBI" id="CHEBI:30616"/>
    </ligand>
</feature>
<feature type="binding site" evidence="8">
    <location>
        <position position="85"/>
    </location>
    <ligand>
        <name>ATP</name>
        <dbReference type="ChEBI" id="CHEBI:30616"/>
    </ligand>
</feature>
<evidence type="ECO:0000313" key="11">
    <source>
        <dbReference type="Proteomes" id="UP000250235"/>
    </source>
</evidence>
<dbReference type="Pfam" id="PF00183">
    <property type="entry name" value="HSP90"/>
    <property type="match status" value="1"/>
</dbReference>
<keyword evidence="7" id="KW-0143">Chaperone</keyword>
<feature type="compositionally biased region" description="Basic and acidic residues" evidence="9">
    <location>
        <begin position="166"/>
        <end position="182"/>
    </location>
</feature>
<evidence type="ECO:0000256" key="6">
    <source>
        <dbReference type="ARBA" id="ARBA00023016"/>
    </source>
</evidence>
<evidence type="ECO:0000256" key="9">
    <source>
        <dbReference type="SAM" id="MobiDB-lite"/>
    </source>
</evidence>
<keyword evidence="11" id="KW-1185">Reference proteome</keyword>
<feature type="compositionally biased region" description="Acidic residues" evidence="9">
    <location>
        <begin position="611"/>
        <end position="627"/>
    </location>
</feature>
<organism evidence="10 11">
    <name type="scientific">Dorcoceras hygrometricum</name>
    <dbReference type="NCBI Taxonomy" id="472368"/>
    <lineage>
        <taxon>Eukaryota</taxon>
        <taxon>Viridiplantae</taxon>
        <taxon>Streptophyta</taxon>
        <taxon>Embryophyta</taxon>
        <taxon>Tracheophyta</taxon>
        <taxon>Spermatophyta</taxon>
        <taxon>Magnoliopsida</taxon>
        <taxon>eudicotyledons</taxon>
        <taxon>Gunneridae</taxon>
        <taxon>Pentapetalae</taxon>
        <taxon>asterids</taxon>
        <taxon>lamiids</taxon>
        <taxon>Lamiales</taxon>
        <taxon>Gesneriaceae</taxon>
        <taxon>Didymocarpoideae</taxon>
        <taxon>Trichosporeae</taxon>
        <taxon>Loxocarpinae</taxon>
        <taxon>Dorcoceras</taxon>
    </lineage>
</organism>
<dbReference type="SUPFAM" id="SSF54211">
    <property type="entry name" value="Ribosomal protein S5 domain 2-like"/>
    <property type="match status" value="1"/>
</dbReference>
<sequence length="636" mass="72385">MADTETFAFQAEINQLLSLIINTFYSNKEIFLRELISNSSDALDKIRFESLTDKSKLDAQPELFIHIIPDKASNTLTIIDSGIGMTKADLVNNLGTIARSGTKEFMEALAAGADVSMIGQLVAHSLSLEIHLVKTWGGVTKITRPSQTRTSLKEISDDEDEDDKKDEEGKVEEVDEEKEKADKKKKKIKEVSHEWNLVNKQKPIWMRKPEEITKEEYAAFYKSLTNDWEEHLAVKHFSVEGQLEFKAVLFVPKRAPFDLFDTKKKPNNIKLYVRRVFIMDNCEELIPEYLSFVKGIVDSEDLPLNISREMLQQNKILKVIRKNLVKKCLELFFEIAENKEDYNKFYEAFSKNLKLGIHEDSQNKSKLAELLRYHSTKSGDELTSLKDYVTRMKEGQSDIYYITGESKKAVENSPFLEKLKKKGYEVLYMVDAIDEYAVGQLKEFEGKKLVSATKEGLKLEEGEDEKKKAEELKEKFEGLCKVIKDVLGDKVEKVVVSNRVVDSPCCLVTGEYGWTANMERIMKAQALRDSSMAGYMSSKKTMEINPENSIMEELRKRADADKNDKSVKDLVMLLFETALLTSGFSLDEPATFGNRIHRMLKLGLSIDDDTADGDVDMPALEEAEADAEGSKMEEVD</sequence>
<dbReference type="Gene3D" id="1.20.120.790">
    <property type="entry name" value="Heat shock protein 90, C-terminal domain"/>
    <property type="match status" value="1"/>
</dbReference>
<dbReference type="EMBL" id="KV003914">
    <property type="protein sequence ID" value="KZV36222.1"/>
    <property type="molecule type" value="Genomic_DNA"/>
</dbReference>
<evidence type="ECO:0000256" key="2">
    <source>
        <dbReference type="ARBA" id="ARBA00008239"/>
    </source>
</evidence>
<evidence type="ECO:0000256" key="7">
    <source>
        <dbReference type="ARBA" id="ARBA00023186"/>
    </source>
</evidence>
<dbReference type="HAMAP" id="MF_00505">
    <property type="entry name" value="HSP90"/>
    <property type="match status" value="1"/>
</dbReference>
<dbReference type="GO" id="GO:0005524">
    <property type="term" value="F:ATP binding"/>
    <property type="evidence" value="ECO:0007669"/>
    <property type="project" value="UniProtKB-KW"/>
</dbReference>
<dbReference type="GO" id="GO:0051082">
    <property type="term" value="F:unfolded protein binding"/>
    <property type="evidence" value="ECO:0007669"/>
    <property type="project" value="InterPro"/>
</dbReference>
<evidence type="ECO:0000256" key="4">
    <source>
        <dbReference type="ARBA" id="ARBA00022741"/>
    </source>
</evidence>
<dbReference type="PANTHER" id="PTHR11528">
    <property type="entry name" value="HEAT SHOCK PROTEIN 90 FAMILY MEMBER"/>
    <property type="match status" value="1"/>
</dbReference>
<evidence type="ECO:0000256" key="1">
    <source>
        <dbReference type="ARBA" id="ARBA00004496"/>
    </source>
</evidence>
<dbReference type="GO" id="GO:0005737">
    <property type="term" value="C:cytoplasm"/>
    <property type="evidence" value="ECO:0007669"/>
    <property type="project" value="UniProtKB-SubCell"/>
</dbReference>
<evidence type="ECO:0000256" key="3">
    <source>
        <dbReference type="ARBA" id="ARBA00022490"/>
    </source>
</evidence>
<gene>
    <name evidence="10" type="ORF">F511_14240</name>
</gene>
<dbReference type="FunFam" id="3.40.50.11260:FF:000001">
    <property type="entry name" value="Heat shock protein 90 alpha"/>
    <property type="match status" value="1"/>
</dbReference>
<dbReference type="Gene3D" id="3.30.230.80">
    <property type="match status" value="1"/>
</dbReference>
<dbReference type="Gene3D" id="3.40.50.11260">
    <property type="match status" value="1"/>
</dbReference>
<comment type="subcellular location">
    <subcellularLocation>
        <location evidence="1">Cytoplasm</location>
    </subcellularLocation>
</comment>
<dbReference type="OrthoDB" id="28737at2759"/>
<proteinExistence type="inferred from homology"/>
<dbReference type="InterPro" id="IPR019805">
    <property type="entry name" value="Heat_shock_protein_90_CS"/>
</dbReference>
<dbReference type="InterPro" id="IPR020568">
    <property type="entry name" value="Ribosomal_Su5_D2-typ_SF"/>
</dbReference>
<keyword evidence="6" id="KW-0346">Stress response</keyword>
<evidence type="ECO:0000256" key="8">
    <source>
        <dbReference type="PIRSR" id="PIRSR002583-1"/>
    </source>
</evidence>
<feature type="binding site" evidence="8">
    <location>
        <position position="93"/>
    </location>
    <ligand>
        <name>ATP</name>
        <dbReference type="ChEBI" id="CHEBI:30616"/>
    </ligand>
</feature>
<evidence type="ECO:0000256" key="5">
    <source>
        <dbReference type="ARBA" id="ARBA00022840"/>
    </source>
</evidence>
<dbReference type="GO" id="GO:0016887">
    <property type="term" value="F:ATP hydrolysis activity"/>
    <property type="evidence" value="ECO:0007669"/>
    <property type="project" value="InterPro"/>
</dbReference>
<feature type="binding site" evidence="8">
    <location>
        <position position="38"/>
    </location>
    <ligand>
        <name>ATP</name>
        <dbReference type="ChEBI" id="CHEBI:30616"/>
    </ligand>
</feature>
<dbReference type="InterPro" id="IPR037196">
    <property type="entry name" value="HSP90_C"/>
</dbReference>
<comment type="similarity">
    <text evidence="2">Belongs to the heat shock protein 90 family.</text>
</comment>
<dbReference type="SUPFAM" id="SSF110942">
    <property type="entry name" value="HSP90 C-terminal domain"/>
    <property type="match status" value="1"/>
</dbReference>
<keyword evidence="3" id="KW-0963">Cytoplasm</keyword>
<feature type="region of interest" description="Disordered" evidence="9">
    <location>
        <begin position="147"/>
        <end position="185"/>
    </location>
</feature>
<dbReference type="InterPro" id="IPR001404">
    <property type="entry name" value="Hsp90_fam"/>
</dbReference>
<dbReference type="FunFam" id="3.30.565.10:FF:000357">
    <property type="entry name" value="Heat shock protein HSP 90-beta"/>
    <property type="match status" value="1"/>
</dbReference>
<feature type="compositionally biased region" description="Acidic residues" evidence="9">
    <location>
        <begin position="156"/>
        <end position="165"/>
    </location>
</feature>
<evidence type="ECO:0000313" key="10">
    <source>
        <dbReference type="EMBL" id="KZV36222.1"/>
    </source>
</evidence>
<feature type="binding site" evidence="8">
    <location>
        <position position="80"/>
    </location>
    <ligand>
        <name>ATP</name>
        <dbReference type="ChEBI" id="CHEBI:30616"/>
    </ligand>
</feature>
<feature type="region of interest" description="Disordered" evidence="9">
    <location>
        <begin position="611"/>
        <end position="636"/>
    </location>
</feature>
<dbReference type="Gene3D" id="3.30.565.10">
    <property type="entry name" value="Histidine kinase-like ATPase, C-terminal domain"/>
    <property type="match status" value="1"/>
</dbReference>
<dbReference type="InterPro" id="IPR036890">
    <property type="entry name" value="HATPase_C_sf"/>
</dbReference>
<dbReference type="PRINTS" id="PR00775">
    <property type="entry name" value="HEATSHOCK90"/>
</dbReference>
<keyword evidence="4 8" id="KW-0547">Nucleotide-binding</keyword>
<accession>A0A2Z7BNJ7</accession>
<dbReference type="PROSITE" id="PS00298">
    <property type="entry name" value="HSP90"/>
    <property type="match status" value="1"/>
</dbReference>
<dbReference type="PIRSF" id="PIRSF002583">
    <property type="entry name" value="Hsp90"/>
    <property type="match status" value="1"/>
</dbReference>
<dbReference type="AlphaFoldDB" id="A0A2Z7BNJ7"/>
<dbReference type="GO" id="GO:0140662">
    <property type="term" value="F:ATP-dependent protein folding chaperone"/>
    <property type="evidence" value="ECO:0007669"/>
    <property type="project" value="InterPro"/>
</dbReference>
<dbReference type="FunFam" id="1.20.120.790:FF:000001">
    <property type="entry name" value="Heat shock protein 90 alpha"/>
    <property type="match status" value="1"/>
</dbReference>
<feature type="binding site" evidence="8">
    <location>
        <begin position="100"/>
        <end position="101"/>
    </location>
    <ligand>
        <name>ATP</name>
        <dbReference type="ChEBI" id="CHEBI:30616"/>
    </ligand>
</feature>
<dbReference type="FunFam" id="3.30.230.80:FF:000001">
    <property type="entry name" value="Heat shock protein 90 alpha"/>
    <property type="match status" value="1"/>
</dbReference>
<name>A0A2Z7BNJ7_9LAMI</name>
<keyword evidence="5 8" id="KW-0067">ATP-binding</keyword>
<reference evidence="10 11" key="1">
    <citation type="journal article" date="2015" name="Proc. Natl. Acad. Sci. U.S.A.">
        <title>The resurrection genome of Boea hygrometrica: A blueprint for survival of dehydration.</title>
        <authorList>
            <person name="Xiao L."/>
            <person name="Yang G."/>
            <person name="Zhang L."/>
            <person name="Yang X."/>
            <person name="Zhao S."/>
            <person name="Ji Z."/>
            <person name="Zhou Q."/>
            <person name="Hu M."/>
            <person name="Wang Y."/>
            <person name="Chen M."/>
            <person name="Xu Y."/>
            <person name="Jin H."/>
            <person name="Xiao X."/>
            <person name="Hu G."/>
            <person name="Bao F."/>
            <person name="Hu Y."/>
            <person name="Wan P."/>
            <person name="Li L."/>
            <person name="Deng X."/>
            <person name="Kuang T."/>
            <person name="Xiang C."/>
            <person name="Zhu J.K."/>
            <person name="Oliver M.J."/>
            <person name="He Y."/>
        </authorList>
    </citation>
    <scope>NUCLEOTIDE SEQUENCE [LARGE SCALE GENOMIC DNA]</scope>
    <source>
        <strain evidence="11">cv. XS01</strain>
    </source>
</reference>